<organism evidence="2">
    <name type="scientific">Nothobranchius kadleci</name>
    <name type="common">African annual killifish</name>
    <dbReference type="NCBI Taxonomy" id="1051664"/>
    <lineage>
        <taxon>Eukaryota</taxon>
        <taxon>Metazoa</taxon>
        <taxon>Chordata</taxon>
        <taxon>Craniata</taxon>
        <taxon>Vertebrata</taxon>
        <taxon>Euteleostomi</taxon>
        <taxon>Actinopterygii</taxon>
        <taxon>Neopterygii</taxon>
        <taxon>Teleostei</taxon>
        <taxon>Neoteleostei</taxon>
        <taxon>Acanthomorphata</taxon>
        <taxon>Ovalentaria</taxon>
        <taxon>Atherinomorphae</taxon>
        <taxon>Cyprinodontiformes</taxon>
        <taxon>Nothobranchiidae</taxon>
        <taxon>Nothobranchius</taxon>
    </lineage>
</organism>
<reference evidence="2" key="1">
    <citation type="submission" date="2016-05" db="EMBL/GenBank/DDBJ databases">
        <authorList>
            <person name="Lavstsen T."/>
            <person name="Jespersen J.S."/>
        </authorList>
    </citation>
    <scope>NUCLEOTIDE SEQUENCE</scope>
    <source>
        <tissue evidence="2">Brain</tissue>
    </source>
</reference>
<dbReference type="AlphaFoldDB" id="A0A1A8E901"/>
<feature type="region of interest" description="Disordered" evidence="1">
    <location>
        <begin position="60"/>
        <end position="90"/>
    </location>
</feature>
<sequence>FQLVTKHILDREDKWFKRGVKGSHLCQTGKTNMKQRWRPQVSPFQYNAVLIPKQFKARSHPLASNQNNHSYTIGPNDINNSFGGREEGYS</sequence>
<evidence type="ECO:0000256" key="1">
    <source>
        <dbReference type="SAM" id="MobiDB-lite"/>
    </source>
</evidence>
<feature type="non-terminal residue" evidence="2">
    <location>
        <position position="90"/>
    </location>
</feature>
<name>A0A1A8E901_NOTKA</name>
<gene>
    <name evidence="2" type="primary">Nfu_g_1_002427</name>
</gene>
<protein>
    <submittedName>
        <fullName evidence="2">Uncharacterized protein</fullName>
    </submittedName>
</protein>
<dbReference type="EMBL" id="HAEA01013948">
    <property type="protein sequence ID" value="SBQ42428.1"/>
    <property type="molecule type" value="Transcribed_RNA"/>
</dbReference>
<evidence type="ECO:0000313" key="2">
    <source>
        <dbReference type="EMBL" id="SBQ42428.1"/>
    </source>
</evidence>
<accession>A0A1A8E901</accession>
<proteinExistence type="predicted"/>
<reference evidence="2" key="2">
    <citation type="submission" date="2016-06" db="EMBL/GenBank/DDBJ databases">
        <title>The genome of a short-lived fish provides insights into sex chromosome evolution and the genetic control of aging.</title>
        <authorList>
            <person name="Reichwald K."/>
            <person name="Felder M."/>
            <person name="Petzold A."/>
            <person name="Koch P."/>
            <person name="Groth M."/>
            <person name="Platzer M."/>
        </authorList>
    </citation>
    <scope>NUCLEOTIDE SEQUENCE</scope>
    <source>
        <tissue evidence="2">Brain</tissue>
    </source>
</reference>
<feature type="compositionally biased region" description="Polar residues" evidence="1">
    <location>
        <begin position="62"/>
        <end position="82"/>
    </location>
</feature>
<feature type="non-terminal residue" evidence="2">
    <location>
        <position position="1"/>
    </location>
</feature>